<dbReference type="OrthoDB" id="9781230at2"/>
<reference evidence="3" key="1">
    <citation type="submission" date="2016-10" db="EMBL/GenBank/DDBJ databases">
        <authorList>
            <person name="Varghese N."/>
            <person name="Submissions S."/>
        </authorList>
    </citation>
    <scope>NUCLEOTIDE SEQUENCE [LARGE SCALE GENOMIC DNA]</scope>
    <source>
        <strain evidence="3">XBD2006</strain>
    </source>
</reference>
<evidence type="ECO:0000313" key="3">
    <source>
        <dbReference type="Proteomes" id="UP000183047"/>
    </source>
</evidence>
<dbReference type="AlphaFoldDB" id="A0A1G5C388"/>
<dbReference type="Pfam" id="PF02645">
    <property type="entry name" value="DegV"/>
    <property type="match status" value="1"/>
</dbReference>
<dbReference type="PANTHER" id="PTHR33434">
    <property type="entry name" value="DEGV DOMAIN-CONTAINING PROTEIN DR_1986-RELATED"/>
    <property type="match status" value="1"/>
</dbReference>
<organism evidence="2 3">
    <name type="scientific">Butyrivibrio hungatei</name>
    <dbReference type="NCBI Taxonomy" id="185008"/>
    <lineage>
        <taxon>Bacteria</taxon>
        <taxon>Bacillati</taxon>
        <taxon>Bacillota</taxon>
        <taxon>Clostridia</taxon>
        <taxon>Lachnospirales</taxon>
        <taxon>Lachnospiraceae</taxon>
        <taxon>Butyrivibrio</taxon>
    </lineage>
</organism>
<dbReference type="RefSeq" id="WP_074461688.1">
    <property type="nucleotide sequence ID" value="NZ_FMUR01000005.1"/>
</dbReference>
<dbReference type="GO" id="GO:0008289">
    <property type="term" value="F:lipid binding"/>
    <property type="evidence" value="ECO:0007669"/>
    <property type="project" value="UniProtKB-KW"/>
</dbReference>
<evidence type="ECO:0000256" key="1">
    <source>
        <dbReference type="ARBA" id="ARBA00023121"/>
    </source>
</evidence>
<dbReference type="PROSITE" id="PS51482">
    <property type="entry name" value="DEGV"/>
    <property type="match status" value="1"/>
</dbReference>
<sequence length="281" mass="31045">MIRIVSDSTCDLSKEITDKYGIIIVPLYVRLGNEEKKDGIDITPEEIYKWSDKTGETPKTAAPSVSDYMSVFGENKDDEYIVFTISSSMSASNNNCRLAAEELEIEDRVKIIDSANLSTGIGLLVMEAVDLVNEGKNLSDIAEYIEEIKGRVRASFIIETLTFLHRGGRCSGIAALLGNTLKLHPKIVVEGGAMKPTKKYRGSADKCIMNYVKDMENELMKAKKDRVFITHSGCDREKVEEVRSFLEKLGIFLDIVETRAGSVVSSHCGPGTMGVLFISEP</sequence>
<proteinExistence type="predicted"/>
<name>A0A1G5C388_9FIRM</name>
<dbReference type="Gene3D" id="3.40.50.10170">
    <property type="match status" value="1"/>
</dbReference>
<dbReference type="InterPro" id="IPR043168">
    <property type="entry name" value="DegV_C"/>
</dbReference>
<dbReference type="PANTHER" id="PTHR33434:SF2">
    <property type="entry name" value="FATTY ACID-BINDING PROTEIN TM_1468"/>
    <property type="match status" value="1"/>
</dbReference>
<keyword evidence="3" id="KW-1185">Reference proteome</keyword>
<dbReference type="InterPro" id="IPR003797">
    <property type="entry name" value="DegV"/>
</dbReference>
<dbReference type="EMBL" id="FMUR01000005">
    <property type="protein sequence ID" value="SCX96872.1"/>
    <property type="molecule type" value="Genomic_DNA"/>
</dbReference>
<keyword evidence="1" id="KW-0446">Lipid-binding</keyword>
<dbReference type="NCBIfam" id="TIGR00762">
    <property type="entry name" value="DegV"/>
    <property type="match status" value="1"/>
</dbReference>
<dbReference type="Gene3D" id="3.30.1180.10">
    <property type="match status" value="1"/>
</dbReference>
<evidence type="ECO:0000313" key="2">
    <source>
        <dbReference type="EMBL" id="SCX96872.1"/>
    </source>
</evidence>
<gene>
    <name evidence="2" type="ORF">SAMN02910451_00961</name>
</gene>
<dbReference type="SUPFAM" id="SSF82549">
    <property type="entry name" value="DAK1/DegV-like"/>
    <property type="match status" value="1"/>
</dbReference>
<dbReference type="InterPro" id="IPR050270">
    <property type="entry name" value="DegV_domain_contain"/>
</dbReference>
<dbReference type="Proteomes" id="UP000183047">
    <property type="component" value="Unassembled WGS sequence"/>
</dbReference>
<accession>A0A1G5C388</accession>
<protein>
    <submittedName>
        <fullName evidence="2">EDD domain protein, DegV family</fullName>
    </submittedName>
</protein>